<comment type="caution">
    <text evidence="1">The sequence shown here is derived from an EMBL/GenBank/DDBJ whole genome shotgun (WGS) entry which is preliminary data.</text>
</comment>
<protein>
    <submittedName>
        <fullName evidence="1">Alpha/Beta hydrolase protein</fullName>
    </submittedName>
</protein>
<sequence length="287" mass="31457">MTVDMITSATGFVEVSATPENRIFYSIDGPLDGSRPILLFSNSLAASTHLWDESVEIFKSGYTIVRYDARFHGKSPLSSDPNFDYVAGHTMEELADDVLKLLDHLHIQQARAIIGLSIGAAVGLIFGAKYPERVQRVLVVGTRATSNPDSNAAHATRIKYGYANGSHALGQQSIARWFDADWAAAHPDRIAHAEEVYCKQSIEGYEASIAALRVLNLFPYAEDIGRRSDGNRFVFVAGELDGTVPRESRELAEKTGSEVVVIPGSGHISNIQLPDEFHDVVRRALVF</sequence>
<evidence type="ECO:0000313" key="1">
    <source>
        <dbReference type="EMBL" id="KAI6081589.1"/>
    </source>
</evidence>
<organism evidence="1 2">
    <name type="scientific">Hypoxylon rubiginosum</name>
    <dbReference type="NCBI Taxonomy" id="110542"/>
    <lineage>
        <taxon>Eukaryota</taxon>
        <taxon>Fungi</taxon>
        <taxon>Dikarya</taxon>
        <taxon>Ascomycota</taxon>
        <taxon>Pezizomycotina</taxon>
        <taxon>Sordariomycetes</taxon>
        <taxon>Xylariomycetidae</taxon>
        <taxon>Xylariales</taxon>
        <taxon>Hypoxylaceae</taxon>
        <taxon>Hypoxylon</taxon>
    </lineage>
</organism>
<keyword evidence="1" id="KW-0378">Hydrolase</keyword>
<keyword evidence="2" id="KW-1185">Reference proteome</keyword>
<dbReference type="EMBL" id="MU394391">
    <property type="protein sequence ID" value="KAI6081589.1"/>
    <property type="molecule type" value="Genomic_DNA"/>
</dbReference>
<reference evidence="1 2" key="1">
    <citation type="journal article" date="2022" name="New Phytol.">
        <title>Ecological generalism drives hyperdiversity of secondary metabolite gene clusters in xylarialean endophytes.</title>
        <authorList>
            <person name="Franco M.E.E."/>
            <person name="Wisecaver J.H."/>
            <person name="Arnold A.E."/>
            <person name="Ju Y.M."/>
            <person name="Slot J.C."/>
            <person name="Ahrendt S."/>
            <person name="Moore L.P."/>
            <person name="Eastman K.E."/>
            <person name="Scott K."/>
            <person name="Konkel Z."/>
            <person name="Mondo S.J."/>
            <person name="Kuo A."/>
            <person name="Hayes R.D."/>
            <person name="Haridas S."/>
            <person name="Andreopoulos B."/>
            <person name="Riley R."/>
            <person name="LaButti K."/>
            <person name="Pangilinan J."/>
            <person name="Lipzen A."/>
            <person name="Amirebrahimi M."/>
            <person name="Yan J."/>
            <person name="Adam C."/>
            <person name="Keymanesh K."/>
            <person name="Ng V."/>
            <person name="Louie K."/>
            <person name="Northen T."/>
            <person name="Drula E."/>
            <person name="Henrissat B."/>
            <person name="Hsieh H.M."/>
            <person name="Youens-Clark K."/>
            <person name="Lutzoni F."/>
            <person name="Miadlikowska J."/>
            <person name="Eastwood D.C."/>
            <person name="Hamelin R.C."/>
            <person name="Grigoriev I.V."/>
            <person name="U'Ren J.M."/>
        </authorList>
    </citation>
    <scope>NUCLEOTIDE SEQUENCE [LARGE SCALE GENOMIC DNA]</scope>
    <source>
        <strain evidence="1 2">ER1909</strain>
    </source>
</reference>
<gene>
    <name evidence="1" type="ORF">F4821DRAFT_248896</name>
</gene>
<proteinExistence type="predicted"/>
<name>A0ACC0CMF3_9PEZI</name>
<dbReference type="Proteomes" id="UP001497680">
    <property type="component" value="Unassembled WGS sequence"/>
</dbReference>
<evidence type="ECO:0000313" key="2">
    <source>
        <dbReference type="Proteomes" id="UP001497680"/>
    </source>
</evidence>
<accession>A0ACC0CMF3</accession>